<keyword evidence="1" id="KW-1133">Transmembrane helix</keyword>
<keyword evidence="1" id="KW-0812">Transmembrane</keyword>
<feature type="domain" description="Signal transduction histidine kinase internal region" evidence="2">
    <location>
        <begin position="157"/>
        <end position="235"/>
    </location>
</feature>
<dbReference type="AlphaFoldDB" id="A0A563D909"/>
<evidence type="ECO:0000256" key="1">
    <source>
        <dbReference type="SAM" id="Phobius"/>
    </source>
</evidence>
<sequence length="350" mass="41617">MNKFRLLQNKKLVYFLHFVVWGVLFISPYLFSYGQEELSFVARRSWVSLLIYAFLFYINYLWLIKKFIFNNKILIFITINVIVIALLVILKHELIFKLLTEDPHFRRPSRPSRSFFIYFDSISMIIPMVFALAFRISERWVKTESEKNEVENYKLQAELQHLKYQIQPHFFFNSLNNIYSLVDISPEKAKETIHSLSKLMRYLLYESNTETVRLEKEIEFLNKYIELMKLRLTEKTQVKVNFPKISSSIQIPPLLFISIIENAFKHGVSATQTSVIEFSMKLWEDRISLFSKNHNFQKSITDKSGSGIGIQNLKKRLDLLYPNQYEYSSEICGNEFIVNLEIKLKTNEFQ</sequence>
<dbReference type="EMBL" id="SELH01000025">
    <property type="protein sequence ID" value="TWP26559.1"/>
    <property type="molecule type" value="Genomic_DNA"/>
</dbReference>
<proteinExistence type="predicted"/>
<keyword evidence="4" id="KW-1185">Reference proteome</keyword>
<evidence type="ECO:0000313" key="4">
    <source>
        <dbReference type="Proteomes" id="UP000319499"/>
    </source>
</evidence>
<feature type="transmembrane region" description="Helical" evidence="1">
    <location>
        <begin position="115"/>
        <end position="134"/>
    </location>
</feature>
<protein>
    <submittedName>
        <fullName evidence="3">Histidine kinase</fullName>
    </submittedName>
</protein>
<feature type="transmembrane region" description="Helical" evidence="1">
    <location>
        <begin position="43"/>
        <end position="62"/>
    </location>
</feature>
<dbReference type="PANTHER" id="PTHR34220:SF7">
    <property type="entry name" value="SENSOR HISTIDINE KINASE YPDA"/>
    <property type="match status" value="1"/>
</dbReference>
<reference evidence="3 4" key="1">
    <citation type="submission" date="2019-02" db="EMBL/GenBank/DDBJ databases">
        <title>Apibacter muscae sp. nov.: a novel member of the house fly microbiota.</title>
        <authorList>
            <person name="Park R."/>
        </authorList>
    </citation>
    <scope>NUCLEOTIDE SEQUENCE [LARGE SCALE GENOMIC DNA]</scope>
    <source>
        <strain evidence="3 4">AL1</strain>
    </source>
</reference>
<evidence type="ECO:0000259" key="2">
    <source>
        <dbReference type="Pfam" id="PF06580"/>
    </source>
</evidence>
<feature type="transmembrane region" description="Helical" evidence="1">
    <location>
        <begin position="12"/>
        <end position="31"/>
    </location>
</feature>
<dbReference type="Proteomes" id="UP000319499">
    <property type="component" value="Unassembled WGS sequence"/>
</dbReference>
<keyword evidence="3" id="KW-0808">Transferase</keyword>
<dbReference type="GO" id="GO:0000155">
    <property type="term" value="F:phosphorelay sensor kinase activity"/>
    <property type="evidence" value="ECO:0007669"/>
    <property type="project" value="InterPro"/>
</dbReference>
<dbReference type="OrthoDB" id="9809908at2"/>
<dbReference type="InterPro" id="IPR010559">
    <property type="entry name" value="Sig_transdc_His_kin_internal"/>
</dbReference>
<keyword evidence="3" id="KW-0418">Kinase</keyword>
<evidence type="ECO:0000313" key="3">
    <source>
        <dbReference type="EMBL" id="TWP26559.1"/>
    </source>
</evidence>
<keyword evidence="1" id="KW-0472">Membrane</keyword>
<comment type="caution">
    <text evidence="3">The sequence shown here is derived from an EMBL/GenBank/DDBJ whole genome shotgun (WGS) entry which is preliminary data.</text>
</comment>
<feature type="transmembrane region" description="Helical" evidence="1">
    <location>
        <begin position="74"/>
        <end position="95"/>
    </location>
</feature>
<name>A0A563D909_9FLAO</name>
<accession>A0A563D909</accession>
<gene>
    <name evidence="3" type="ORF">ETU09_08330</name>
</gene>
<dbReference type="RefSeq" id="WP_146293064.1">
    <property type="nucleotide sequence ID" value="NZ_SELH01000025.1"/>
</dbReference>
<dbReference type="Pfam" id="PF06580">
    <property type="entry name" value="His_kinase"/>
    <property type="match status" value="1"/>
</dbReference>
<dbReference type="PANTHER" id="PTHR34220">
    <property type="entry name" value="SENSOR HISTIDINE KINASE YPDA"/>
    <property type="match status" value="1"/>
</dbReference>
<dbReference type="InterPro" id="IPR050640">
    <property type="entry name" value="Bact_2-comp_sensor_kinase"/>
</dbReference>
<organism evidence="3 4">
    <name type="scientific">Apibacter muscae</name>
    <dbReference type="NCBI Taxonomy" id="2509004"/>
    <lineage>
        <taxon>Bacteria</taxon>
        <taxon>Pseudomonadati</taxon>
        <taxon>Bacteroidota</taxon>
        <taxon>Flavobacteriia</taxon>
        <taxon>Flavobacteriales</taxon>
        <taxon>Weeksellaceae</taxon>
        <taxon>Apibacter</taxon>
    </lineage>
</organism>
<dbReference type="GO" id="GO:0016020">
    <property type="term" value="C:membrane"/>
    <property type="evidence" value="ECO:0007669"/>
    <property type="project" value="InterPro"/>
</dbReference>